<dbReference type="EMBL" id="JASBNA010000001">
    <property type="protein sequence ID" value="KAK7695998.1"/>
    <property type="molecule type" value="Genomic_DNA"/>
</dbReference>
<keyword evidence="3" id="KW-1185">Reference proteome</keyword>
<feature type="region of interest" description="Disordered" evidence="1">
    <location>
        <begin position="1"/>
        <end position="27"/>
    </location>
</feature>
<accession>A0AAW0GQW5</accession>
<evidence type="ECO:0000256" key="1">
    <source>
        <dbReference type="SAM" id="MobiDB-lite"/>
    </source>
</evidence>
<comment type="caution">
    <text evidence="2">The sequence shown here is derived from an EMBL/GenBank/DDBJ whole genome shotgun (WGS) entry which is preliminary data.</text>
</comment>
<name>A0AAW0GQW5_9APHY</name>
<dbReference type="AlphaFoldDB" id="A0AAW0GQW5"/>
<proteinExistence type="predicted"/>
<evidence type="ECO:0000313" key="2">
    <source>
        <dbReference type="EMBL" id="KAK7695998.1"/>
    </source>
</evidence>
<organism evidence="2 3">
    <name type="scientific">Cerrena zonata</name>
    <dbReference type="NCBI Taxonomy" id="2478898"/>
    <lineage>
        <taxon>Eukaryota</taxon>
        <taxon>Fungi</taxon>
        <taxon>Dikarya</taxon>
        <taxon>Basidiomycota</taxon>
        <taxon>Agaricomycotina</taxon>
        <taxon>Agaricomycetes</taxon>
        <taxon>Polyporales</taxon>
        <taxon>Cerrenaceae</taxon>
        <taxon>Cerrena</taxon>
    </lineage>
</organism>
<protein>
    <submittedName>
        <fullName evidence="2">Uncharacterized protein</fullName>
    </submittedName>
</protein>
<dbReference type="Proteomes" id="UP001385951">
    <property type="component" value="Unassembled WGS sequence"/>
</dbReference>
<reference evidence="2 3" key="1">
    <citation type="submission" date="2022-09" db="EMBL/GenBank/DDBJ databases">
        <authorList>
            <person name="Palmer J.M."/>
        </authorList>
    </citation>
    <scope>NUCLEOTIDE SEQUENCE [LARGE SCALE GENOMIC DNA]</scope>
    <source>
        <strain evidence="2 3">DSM 7382</strain>
    </source>
</reference>
<gene>
    <name evidence="2" type="ORF">QCA50_000638</name>
</gene>
<sequence length="106" mass="11821">MKSRRNTRYSVVHSEVGESPSGDTRGIGSHLRAVLRPIPKKEAQNAGKVENKLSYCATAGPGTIDKFFVIAPTIKFSVPIVRRRKIWETTVYAVIRGIRGDRQAIR</sequence>
<evidence type="ECO:0000313" key="3">
    <source>
        <dbReference type="Proteomes" id="UP001385951"/>
    </source>
</evidence>